<dbReference type="Proteomes" id="UP001150238">
    <property type="component" value="Unassembled WGS sequence"/>
</dbReference>
<gene>
    <name evidence="1" type="ORF">C8J55DRAFT_553432</name>
</gene>
<dbReference type="AlphaFoldDB" id="A0A9W9B107"/>
<name>A0A9W9B107_9AGAR</name>
<evidence type="ECO:0000313" key="2">
    <source>
        <dbReference type="Proteomes" id="UP001150238"/>
    </source>
</evidence>
<dbReference type="EMBL" id="JANVFS010000001">
    <property type="protein sequence ID" value="KAJ4495664.1"/>
    <property type="molecule type" value="Genomic_DNA"/>
</dbReference>
<evidence type="ECO:0000313" key="1">
    <source>
        <dbReference type="EMBL" id="KAJ4495664.1"/>
    </source>
</evidence>
<sequence>MAPRHVIFPNSFSDDVKPHPLFIPPDENAFGKITHGINIENVLRIESPDTQLSQSSQNTLKLDRQGANIKDEIIGDEGNKLQRSTSTSFGKYLSTFYSPA</sequence>
<reference evidence="1" key="2">
    <citation type="journal article" date="2023" name="Proc. Natl. Acad. Sci. U.S.A.">
        <title>A global phylogenomic analysis of the shiitake genus Lentinula.</title>
        <authorList>
            <person name="Sierra-Patev S."/>
            <person name="Min B."/>
            <person name="Naranjo-Ortiz M."/>
            <person name="Looney B."/>
            <person name="Konkel Z."/>
            <person name="Slot J.C."/>
            <person name="Sakamoto Y."/>
            <person name="Steenwyk J.L."/>
            <person name="Rokas A."/>
            <person name="Carro J."/>
            <person name="Camarero S."/>
            <person name="Ferreira P."/>
            <person name="Molpeceres G."/>
            <person name="Ruiz-Duenas F.J."/>
            <person name="Serrano A."/>
            <person name="Henrissat B."/>
            <person name="Drula E."/>
            <person name="Hughes K.W."/>
            <person name="Mata J.L."/>
            <person name="Ishikawa N.K."/>
            <person name="Vargas-Isla R."/>
            <person name="Ushijima S."/>
            <person name="Smith C.A."/>
            <person name="Donoghue J."/>
            <person name="Ahrendt S."/>
            <person name="Andreopoulos W."/>
            <person name="He G."/>
            <person name="LaButti K."/>
            <person name="Lipzen A."/>
            <person name="Ng V."/>
            <person name="Riley R."/>
            <person name="Sandor L."/>
            <person name="Barry K."/>
            <person name="Martinez A.T."/>
            <person name="Xiao Y."/>
            <person name="Gibbons J.G."/>
            <person name="Terashima K."/>
            <person name="Grigoriev I.V."/>
            <person name="Hibbett D."/>
        </authorList>
    </citation>
    <scope>NUCLEOTIDE SEQUENCE</scope>
    <source>
        <strain evidence="1">Sp2 HRB7682 ss15</strain>
    </source>
</reference>
<comment type="caution">
    <text evidence="1">The sequence shown here is derived from an EMBL/GenBank/DDBJ whole genome shotgun (WGS) entry which is preliminary data.</text>
</comment>
<accession>A0A9W9B107</accession>
<proteinExistence type="predicted"/>
<protein>
    <submittedName>
        <fullName evidence="1">Uncharacterized protein</fullName>
    </submittedName>
</protein>
<reference evidence="1" key="1">
    <citation type="submission" date="2022-08" db="EMBL/GenBank/DDBJ databases">
        <authorList>
            <consortium name="DOE Joint Genome Institute"/>
            <person name="Min B."/>
            <person name="Riley R."/>
            <person name="Sierra-Patev S."/>
            <person name="Naranjo-Ortiz M."/>
            <person name="Looney B."/>
            <person name="Konkel Z."/>
            <person name="Slot J.C."/>
            <person name="Sakamoto Y."/>
            <person name="Steenwyk J.L."/>
            <person name="Rokas A."/>
            <person name="Carro J."/>
            <person name="Camarero S."/>
            <person name="Ferreira P."/>
            <person name="Molpeceres G."/>
            <person name="Ruiz-Duenas F.J."/>
            <person name="Serrano A."/>
            <person name="Henrissat B."/>
            <person name="Drula E."/>
            <person name="Hughes K.W."/>
            <person name="Mata J.L."/>
            <person name="Ishikawa N.K."/>
            <person name="Vargas-Isla R."/>
            <person name="Ushijima S."/>
            <person name="Smith C.A."/>
            <person name="Ahrendt S."/>
            <person name="Andreopoulos W."/>
            <person name="He G."/>
            <person name="Labutti K."/>
            <person name="Lipzen A."/>
            <person name="Ng V."/>
            <person name="Sandor L."/>
            <person name="Barry K."/>
            <person name="Martinez A.T."/>
            <person name="Xiao Y."/>
            <person name="Gibbons J.G."/>
            <person name="Terashima K."/>
            <person name="Hibbett D.S."/>
            <person name="Grigoriev I.V."/>
        </authorList>
    </citation>
    <scope>NUCLEOTIDE SEQUENCE</scope>
    <source>
        <strain evidence="1">Sp2 HRB7682 ss15</strain>
    </source>
</reference>
<organism evidence="1 2">
    <name type="scientific">Lentinula lateritia</name>
    <dbReference type="NCBI Taxonomy" id="40482"/>
    <lineage>
        <taxon>Eukaryota</taxon>
        <taxon>Fungi</taxon>
        <taxon>Dikarya</taxon>
        <taxon>Basidiomycota</taxon>
        <taxon>Agaricomycotina</taxon>
        <taxon>Agaricomycetes</taxon>
        <taxon>Agaricomycetidae</taxon>
        <taxon>Agaricales</taxon>
        <taxon>Marasmiineae</taxon>
        <taxon>Omphalotaceae</taxon>
        <taxon>Lentinula</taxon>
    </lineage>
</organism>